<dbReference type="RefSeq" id="WP_175370389.1">
    <property type="nucleotide sequence ID" value="NZ_JABWCS010000192.1"/>
</dbReference>
<dbReference type="InterPro" id="IPR002060">
    <property type="entry name" value="Squ/phyt_synthse"/>
</dbReference>
<dbReference type="SFLD" id="SFLDG01018">
    <property type="entry name" value="Squalene/Phytoene_Synthase_Lik"/>
    <property type="match status" value="1"/>
</dbReference>
<keyword evidence="3" id="KW-0125">Carotenoid biosynthesis</keyword>
<dbReference type="PANTHER" id="PTHR31480">
    <property type="entry name" value="BIFUNCTIONAL LYCOPENE CYCLASE/PHYTOENE SYNTHASE"/>
    <property type="match status" value="1"/>
</dbReference>
<dbReference type="Pfam" id="PF00494">
    <property type="entry name" value="SQS_PSY"/>
    <property type="match status" value="1"/>
</dbReference>
<gene>
    <name evidence="4" type="ORF">HPT30_05275</name>
</gene>
<dbReference type="Gene3D" id="1.10.600.10">
    <property type="entry name" value="Farnesyl Diphosphate Synthase"/>
    <property type="match status" value="1"/>
</dbReference>
<comment type="pathway">
    <text evidence="1">Carotenoid biosynthesis.</text>
</comment>
<dbReference type="CDD" id="cd00683">
    <property type="entry name" value="Trans_IPPS_HH"/>
    <property type="match status" value="1"/>
</dbReference>
<evidence type="ECO:0000256" key="1">
    <source>
        <dbReference type="ARBA" id="ARBA00004829"/>
    </source>
</evidence>
<dbReference type="InterPro" id="IPR008949">
    <property type="entry name" value="Isoprenoid_synthase_dom_sf"/>
</dbReference>
<dbReference type="SUPFAM" id="SSF48576">
    <property type="entry name" value="Terpenoid synthases"/>
    <property type="match status" value="1"/>
</dbReference>
<dbReference type="EMBL" id="JABWCS010000192">
    <property type="protein sequence ID" value="NUU59765.1"/>
    <property type="molecule type" value="Genomic_DNA"/>
</dbReference>
<keyword evidence="2" id="KW-0808">Transferase</keyword>
<dbReference type="Proteomes" id="UP000564806">
    <property type="component" value="Unassembled WGS sequence"/>
</dbReference>
<dbReference type="PROSITE" id="PS01045">
    <property type="entry name" value="SQUALEN_PHYTOEN_SYN_2"/>
    <property type="match status" value="1"/>
</dbReference>
<evidence type="ECO:0000256" key="3">
    <source>
        <dbReference type="ARBA" id="ARBA00022746"/>
    </source>
</evidence>
<sequence length="291" mass="33318">MIERVLQQCEEMIKQGSSSFYKAFAGLPSPRREAVHVIYAFCRLIDDSVDEPDKSPYSIHELREHFLHLEQAEGHFIWPAIRWLFRSYPQLKKEPFLLQMEGQLKDLVFTHYDTLEQLESYCYLVAGTVGEMLLPVLRDDGGDGVRASGIALGIGMQFVNIIRDVGEDLERRRRYIPLEVMERHRYSEKELTQGVVNDRFIAVLQELREVALGWFQKGLENIETYPPASGLAVELAAAYYAGILDSVAAGGYDVFRRRAYVSDESKLLIFQRTLARYALILGEQETAAGFR</sequence>
<dbReference type="GO" id="GO:0016117">
    <property type="term" value="P:carotenoid biosynthetic process"/>
    <property type="evidence" value="ECO:0007669"/>
    <property type="project" value="UniProtKB-KW"/>
</dbReference>
<dbReference type="InterPro" id="IPR033904">
    <property type="entry name" value="Trans_IPPS_HH"/>
</dbReference>
<evidence type="ECO:0000313" key="4">
    <source>
        <dbReference type="EMBL" id="NUU59765.1"/>
    </source>
</evidence>
<dbReference type="SFLD" id="SFLDG01212">
    <property type="entry name" value="Phytoene_synthase_like"/>
    <property type="match status" value="1"/>
</dbReference>
<keyword evidence="5" id="KW-1185">Reference proteome</keyword>
<dbReference type="AlphaFoldDB" id="A0A850EF28"/>
<proteinExistence type="predicted"/>
<dbReference type="PROSITE" id="PS01044">
    <property type="entry name" value="SQUALEN_PHYTOEN_SYN_1"/>
    <property type="match status" value="1"/>
</dbReference>
<comment type="caution">
    <text evidence="4">The sequence shown here is derived from an EMBL/GenBank/DDBJ whole genome shotgun (WGS) entry which is preliminary data.</text>
</comment>
<dbReference type="InterPro" id="IPR044843">
    <property type="entry name" value="Trans_IPPS_bact-type"/>
</dbReference>
<evidence type="ECO:0000313" key="5">
    <source>
        <dbReference type="Proteomes" id="UP000564806"/>
    </source>
</evidence>
<evidence type="ECO:0000256" key="2">
    <source>
        <dbReference type="ARBA" id="ARBA00022679"/>
    </source>
</evidence>
<dbReference type="SFLD" id="SFLDS00005">
    <property type="entry name" value="Isoprenoid_Synthase_Type_I"/>
    <property type="match status" value="1"/>
</dbReference>
<name>A0A850EF28_9BACL</name>
<dbReference type="GO" id="GO:0051996">
    <property type="term" value="F:squalene synthase [NAD(P)H] activity"/>
    <property type="evidence" value="ECO:0007669"/>
    <property type="project" value="InterPro"/>
</dbReference>
<reference evidence="4" key="1">
    <citation type="submission" date="2020-06" db="EMBL/GenBank/DDBJ databases">
        <title>Paenibacillus sp. nov., isolated from soil.</title>
        <authorList>
            <person name="Seo Y.L."/>
        </authorList>
    </citation>
    <scope>NUCLEOTIDE SEQUENCE [LARGE SCALE GENOMIC DNA]</scope>
    <source>
        <strain evidence="4">JW14</strain>
    </source>
</reference>
<dbReference type="InterPro" id="IPR019845">
    <property type="entry name" value="Squalene/phytoene_synthase_CS"/>
</dbReference>
<accession>A0A850EF28</accession>
<protein>
    <submittedName>
        <fullName evidence="4">Phytoene/squalene synthase family protein</fullName>
    </submittedName>
</protein>
<organism evidence="4 5">
    <name type="scientific">Paenibacillus agri</name>
    <dbReference type="NCBI Taxonomy" id="2744309"/>
    <lineage>
        <taxon>Bacteria</taxon>
        <taxon>Bacillati</taxon>
        <taxon>Bacillota</taxon>
        <taxon>Bacilli</taxon>
        <taxon>Bacillales</taxon>
        <taxon>Paenibacillaceae</taxon>
        <taxon>Paenibacillus</taxon>
    </lineage>
</organism>
<dbReference type="GO" id="GO:0004311">
    <property type="term" value="F:geranylgeranyl diphosphate synthase activity"/>
    <property type="evidence" value="ECO:0007669"/>
    <property type="project" value="InterPro"/>
</dbReference>